<evidence type="ECO:0000313" key="3">
    <source>
        <dbReference type="EMBL" id="ARN85056.1"/>
    </source>
</evidence>
<dbReference type="PANTHER" id="PTHR43377">
    <property type="entry name" value="BILIVERDIN REDUCTASE A"/>
    <property type="match status" value="1"/>
</dbReference>
<dbReference type="InterPro" id="IPR051450">
    <property type="entry name" value="Gfo/Idh/MocA_Oxidoreductases"/>
</dbReference>
<proteinExistence type="predicted"/>
<dbReference type="RefSeq" id="WP_085784574.1">
    <property type="nucleotide sequence ID" value="NZ_CP008743.1"/>
</dbReference>
<name>A0A1W6N5J9_9PROT</name>
<dbReference type="OrthoDB" id="9792935at2"/>
<dbReference type="GO" id="GO:0000166">
    <property type="term" value="F:nucleotide binding"/>
    <property type="evidence" value="ECO:0007669"/>
    <property type="project" value="InterPro"/>
</dbReference>
<dbReference type="InterPro" id="IPR036291">
    <property type="entry name" value="NAD(P)-bd_dom_sf"/>
</dbReference>
<dbReference type="InterPro" id="IPR000683">
    <property type="entry name" value="Gfo/Idh/MocA-like_OxRdtase_N"/>
</dbReference>
<dbReference type="PANTHER" id="PTHR43377:SF1">
    <property type="entry name" value="BILIVERDIN REDUCTASE A"/>
    <property type="match status" value="1"/>
</dbReference>
<dbReference type="KEGG" id="naf:GQ61_06865"/>
<protein>
    <recommendedName>
        <fullName evidence="5">Oxidoreductase</fullName>
    </recommendedName>
</protein>
<dbReference type="Pfam" id="PF22725">
    <property type="entry name" value="GFO_IDH_MocA_C3"/>
    <property type="match status" value="1"/>
</dbReference>
<feature type="domain" description="GFO/IDH/MocA-like oxidoreductase" evidence="2">
    <location>
        <begin position="132"/>
        <end position="254"/>
    </location>
</feature>
<dbReference type="Pfam" id="PF01408">
    <property type="entry name" value="GFO_IDH_MocA"/>
    <property type="match status" value="1"/>
</dbReference>
<sequence length="332" mass="38248">MKILVLGGGSIGKRHIKNLLSAIDSKQQVFVVEPKLERQREIINLGVAQENIFNSRDDALKSNQYTGAIIATPTSMHYEDAFALVTHGCHMMIEKPLGIDASHSEQLEKKAREKNIFIFTAYCFRFDPVANKFHQLIKEGIVGKPLYARAEMSTYLPDWHPHEDYRTFYMAKKVLGGGTLLDQSHLYDMTQWFFGDFSSVFGITKKHSDLEIETDDFGEFIFNMKSNIKVSIHIDLFTRPWREFYQVTGEKGTLLWDIHTRKIILEHTDNKREVVMEGADYNQMYINELDYFLKQLKEPGKVSGPKYIEGKRVVEIIDAIRQSSAEGKLIQV</sequence>
<evidence type="ECO:0008006" key="5">
    <source>
        <dbReference type="Google" id="ProtNLM"/>
    </source>
</evidence>
<gene>
    <name evidence="3" type="ORF">GQ61_06865</name>
</gene>
<accession>A0A1W6N5J9</accession>
<dbReference type="SUPFAM" id="SSF51735">
    <property type="entry name" value="NAD(P)-binding Rossmann-fold domains"/>
    <property type="match status" value="1"/>
</dbReference>
<evidence type="ECO:0000259" key="1">
    <source>
        <dbReference type="Pfam" id="PF01408"/>
    </source>
</evidence>
<dbReference type="SUPFAM" id="SSF55347">
    <property type="entry name" value="Glyceraldehyde-3-phosphate dehydrogenase-like, C-terminal domain"/>
    <property type="match status" value="1"/>
</dbReference>
<keyword evidence="4" id="KW-1185">Reference proteome</keyword>
<evidence type="ECO:0000259" key="2">
    <source>
        <dbReference type="Pfam" id="PF22725"/>
    </source>
</evidence>
<dbReference type="Proteomes" id="UP000237351">
    <property type="component" value="Chromosome"/>
</dbReference>
<dbReference type="STRING" id="1414854.GQ61_06865"/>
<evidence type="ECO:0000313" key="4">
    <source>
        <dbReference type="Proteomes" id="UP000237351"/>
    </source>
</evidence>
<dbReference type="AlphaFoldDB" id="A0A1W6N5J9"/>
<dbReference type="InterPro" id="IPR055170">
    <property type="entry name" value="GFO_IDH_MocA-like_dom"/>
</dbReference>
<feature type="domain" description="Gfo/Idh/MocA-like oxidoreductase N-terminal" evidence="1">
    <location>
        <begin position="1"/>
        <end position="118"/>
    </location>
</feature>
<dbReference type="EMBL" id="CP008743">
    <property type="protein sequence ID" value="ARN85056.1"/>
    <property type="molecule type" value="Genomic_DNA"/>
</dbReference>
<dbReference type="Gene3D" id="3.40.50.720">
    <property type="entry name" value="NAD(P)-binding Rossmann-like Domain"/>
    <property type="match status" value="1"/>
</dbReference>
<dbReference type="Gene3D" id="3.30.360.10">
    <property type="entry name" value="Dihydrodipicolinate Reductase, domain 2"/>
    <property type="match status" value="1"/>
</dbReference>
<organism evidence="3 4">
    <name type="scientific">Candidatus Nucleicultrix amoebiphila FS5</name>
    <dbReference type="NCBI Taxonomy" id="1414854"/>
    <lineage>
        <taxon>Bacteria</taxon>
        <taxon>Pseudomonadati</taxon>
        <taxon>Pseudomonadota</taxon>
        <taxon>Alphaproteobacteria</taxon>
        <taxon>Holosporales</taxon>
        <taxon>Candidatus Nucleicultricaceae</taxon>
        <taxon>Candidatus Nucleicultrix</taxon>
    </lineage>
</organism>
<reference evidence="3 4" key="1">
    <citation type="submission" date="2014-06" db="EMBL/GenBank/DDBJ databases">
        <title>The genome of the endonuclear symbiont Nucleicultrix amoebiphila.</title>
        <authorList>
            <person name="Schulz F."/>
            <person name="Horn M."/>
        </authorList>
    </citation>
    <scope>NUCLEOTIDE SEQUENCE [LARGE SCALE GENOMIC DNA]</scope>
    <source>
        <strain evidence="3 4">FS5</strain>
    </source>
</reference>